<dbReference type="EMBL" id="JAKOOW010000009">
    <property type="protein sequence ID" value="MCG6503412.1"/>
    <property type="molecule type" value="Genomic_DNA"/>
</dbReference>
<organism evidence="2 3">
    <name type="scientific">Kingella pumchi</name>
    <dbReference type="NCBI Taxonomy" id="2779506"/>
    <lineage>
        <taxon>Bacteria</taxon>
        <taxon>Pseudomonadati</taxon>
        <taxon>Pseudomonadota</taxon>
        <taxon>Betaproteobacteria</taxon>
        <taxon>Neisseriales</taxon>
        <taxon>Neisseriaceae</taxon>
        <taxon>Kingella</taxon>
    </lineage>
</organism>
<gene>
    <name evidence="2" type="ORF">MB824_02740</name>
</gene>
<keyword evidence="3" id="KW-1185">Reference proteome</keyword>
<protein>
    <submittedName>
        <fullName evidence="2">Uncharacterized protein</fullName>
    </submittedName>
</protein>
<proteinExistence type="predicted"/>
<evidence type="ECO:0000313" key="3">
    <source>
        <dbReference type="Proteomes" id="UP001298424"/>
    </source>
</evidence>
<accession>A0ABS9NKV5</accession>
<evidence type="ECO:0000256" key="1">
    <source>
        <dbReference type="SAM" id="SignalP"/>
    </source>
</evidence>
<dbReference type="Proteomes" id="UP001298424">
    <property type="component" value="Unassembled WGS sequence"/>
</dbReference>
<comment type="caution">
    <text evidence="2">The sequence shown here is derived from an EMBL/GenBank/DDBJ whole genome shotgun (WGS) entry which is preliminary data.</text>
</comment>
<sequence length="100" mass="10359">MKTQHYTALLAAFALLASPVAMAKPKKPNIQSNTSGISDEKLIDSVSASSMGAGVAEPLKISKTSAGGKDVLVVTGSNSVKCKIPLSKTQPVKMLDIDCQ</sequence>
<feature type="signal peptide" evidence="1">
    <location>
        <begin position="1"/>
        <end position="23"/>
    </location>
</feature>
<reference evidence="2 3" key="1">
    <citation type="submission" date="2022-02" db="EMBL/GenBank/DDBJ databases">
        <title>Genome sequence data of Kingella unionensis sp. nov. strain CICC 24913 (CCUG 75125).</title>
        <authorList>
            <person name="Xiao M."/>
        </authorList>
    </citation>
    <scope>NUCLEOTIDE SEQUENCE [LARGE SCALE GENOMIC DNA]</scope>
    <source>
        <strain evidence="2 3">CICC 24913</strain>
    </source>
</reference>
<evidence type="ECO:0000313" key="2">
    <source>
        <dbReference type="EMBL" id="MCG6503412.1"/>
    </source>
</evidence>
<feature type="chain" id="PRO_5045915664" evidence="1">
    <location>
        <begin position="24"/>
        <end position="100"/>
    </location>
</feature>
<keyword evidence="1" id="KW-0732">Signal</keyword>
<name>A0ABS9NKV5_9NEIS</name>
<dbReference type="RefSeq" id="WP_238745751.1">
    <property type="nucleotide sequence ID" value="NZ_JAKOOW010000009.1"/>
</dbReference>